<protein>
    <recommendedName>
        <fullName evidence="4">MARVEL domain-containing protein</fullName>
    </recommendedName>
</protein>
<evidence type="ECO:0000313" key="2">
    <source>
        <dbReference type="EMBL" id="WOO83530.1"/>
    </source>
</evidence>
<keyword evidence="1" id="KW-0472">Membrane</keyword>
<feature type="transmembrane region" description="Helical" evidence="1">
    <location>
        <begin position="12"/>
        <end position="32"/>
    </location>
</feature>
<feature type="transmembrane region" description="Helical" evidence="1">
    <location>
        <begin position="52"/>
        <end position="73"/>
    </location>
</feature>
<gene>
    <name evidence="2" type="ORF">LOC62_05G007046</name>
</gene>
<keyword evidence="1" id="KW-0812">Transmembrane</keyword>
<evidence type="ECO:0000313" key="3">
    <source>
        <dbReference type="Proteomes" id="UP000827549"/>
    </source>
</evidence>
<keyword evidence="1" id="KW-1133">Transmembrane helix</keyword>
<feature type="transmembrane region" description="Helical" evidence="1">
    <location>
        <begin position="85"/>
        <end position="112"/>
    </location>
</feature>
<accession>A0AAF0YBB8</accession>
<organism evidence="2 3">
    <name type="scientific">Vanrija pseudolonga</name>
    <dbReference type="NCBI Taxonomy" id="143232"/>
    <lineage>
        <taxon>Eukaryota</taxon>
        <taxon>Fungi</taxon>
        <taxon>Dikarya</taxon>
        <taxon>Basidiomycota</taxon>
        <taxon>Agaricomycotina</taxon>
        <taxon>Tremellomycetes</taxon>
        <taxon>Trichosporonales</taxon>
        <taxon>Trichosporonaceae</taxon>
        <taxon>Vanrija</taxon>
    </lineage>
</organism>
<proteinExistence type="predicted"/>
<dbReference type="RefSeq" id="XP_062629556.1">
    <property type="nucleotide sequence ID" value="XM_062773572.1"/>
</dbReference>
<sequence>MNERAIRITHTILFILLFIIGIVCVGVSGYLVGDYNKHGYPKIHRAAFRDRLRITLTASIWTVVWTLILGIGFQVAGHKPTFGILVHLIPIAIGFILFIIGAGSLTGLLQGIDCGKVGADVPRCDLNKSAMGVAWAETIVLFVTLIFIIAIAFKARAWGGVHRNSLYVD</sequence>
<dbReference type="EMBL" id="CP086718">
    <property type="protein sequence ID" value="WOO83530.1"/>
    <property type="molecule type" value="Genomic_DNA"/>
</dbReference>
<dbReference type="AlphaFoldDB" id="A0AAF0YBB8"/>
<name>A0AAF0YBB8_9TREE</name>
<keyword evidence="3" id="KW-1185">Reference proteome</keyword>
<feature type="transmembrane region" description="Helical" evidence="1">
    <location>
        <begin position="132"/>
        <end position="153"/>
    </location>
</feature>
<dbReference type="GeneID" id="87810221"/>
<evidence type="ECO:0000256" key="1">
    <source>
        <dbReference type="SAM" id="Phobius"/>
    </source>
</evidence>
<evidence type="ECO:0008006" key="4">
    <source>
        <dbReference type="Google" id="ProtNLM"/>
    </source>
</evidence>
<reference evidence="2" key="1">
    <citation type="submission" date="2023-10" db="EMBL/GenBank/DDBJ databases">
        <authorList>
            <person name="Noh H."/>
        </authorList>
    </citation>
    <scope>NUCLEOTIDE SEQUENCE</scope>
    <source>
        <strain evidence="2">DUCC4014</strain>
    </source>
</reference>
<dbReference type="Proteomes" id="UP000827549">
    <property type="component" value="Chromosome 5"/>
</dbReference>